<feature type="region of interest" description="Disordered" evidence="1">
    <location>
        <begin position="1"/>
        <end position="34"/>
    </location>
</feature>
<dbReference type="EMBL" id="JYDH01000007">
    <property type="protein sequence ID" value="KRY41559.1"/>
    <property type="molecule type" value="Genomic_DNA"/>
</dbReference>
<keyword evidence="3" id="KW-1185">Reference proteome</keyword>
<accession>A0A0V1BX87</accession>
<evidence type="ECO:0000313" key="2">
    <source>
        <dbReference type="EMBL" id="KRY41559.1"/>
    </source>
</evidence>
<organism evidence="2 3">
    <name type="scientific">Trichinella spiralis</name>
    <name type="common">Trichina worm</name>
    <dbReference type="NCBI Taxonomy" id="6334"/>
    <lineage>
        <taxon>Eukaryota</taxon>
        <taxon>Metazoa</taxon>
        <taxon>Ecdysozoa</taxon>
        <taxon>Nematoda</taxon>
        <taxon>Enoplea</taxon>
        <taxon>Dorylaimia</taxon>
        <taxon>Trichinellida</taxon>
        <taxon>Trichinellidae</taxon>
        <taxon>Trichinella</taxon>
    </lineage>
</organism>
<dbReference type="AlphaFoldDB" id="A0A0V1BX87"/>
<dbReference type="Proteomes" id="UP000054776">
    <property type="component" value="Unassembled WGS sequence"/>
</dbReference>
<evidence type="ECO:0000313" key="3">
    <source>
        <dbReference type="Proteomes" id="UP000054776"/>
    </source>
</evidence>
<sequence length="221" mass="24453">MGKARTGGTVAASSPSDDYDSSPVGATNDPPLSERLVTLGACPRSRTSLYMRSLLLHSTGDGPDGVSEEAGRLLLPYRDPVRCELYLVGQARENSFEELKRELLNTYGPEKSSVELIECIHALRQRESQIIKQCAEEVAKLARSVCVSERDLVALFAGGVASKEVHRAIWLQKPSTLAEAQKFAKKVSKAVKHFQERQQPYTGVMKQEKDDVTQHLEALWL</sequence>
<name>A0A0V1BX87_TRISP</name>
<reference evidence="2 3" key="1">
    <citation type="submission" date="2015-01" db="EMBL/GenBank/DDBJ databases">
        <title>Evolution of Trichinella species and genotypes.</title>
        <authorList>
            <person name="Korhonen P.K."/>
            <person name="Edoardo P."/>
            <person name="Giuseppe L.R."/>
            <person name="Gasser R.B."/>
        </authorList>
    </citation>
    <scope>NUCLEOTIDE SEQUENCE [LARGE SCALE GENOMIC DNA]</scope>
    <source>
        <strain evidence="2">ISS3</strain>
    </source>
</reference>
<evidence type="ECO:0000256" key="1">
    <source>
        <dbReference type="SAM" id="MobiDB-lite"/>
    </source>
</evidence>
<gene>
    <name evidence="2" type="ORF">T01_5264</name>
</gene>
<proteinExistence type="predicted"/>
<protein>
    <submittedName>
        <fullName evidence="2">Uncharacterized protein</fullName>
    </submittedName>
</protein>
<dbReference type="InParanoid" id="A0A0V1BX87"/>
<comment type="caution">
    <text evidence="2">The sequence shown here is derived from an EMBL/GenBank/DDBJ whole genome shotgun (WGS) entry which is preliminary data.</text>
</comment>